<gene>
    <name evidence="1" type="ORF">AB205_0151640</name>
</gene>
<evidence type="ECO:0000313" key="1">
    <source>
        <dbReference type="EMBL" id="PIO40056.1"/>
    </source>
</evidence>
<dbReference type="AlphaFoldDB" id="A0A2G9SIR5"/>
<accession>A0A2G9SIR5</accession>
<dbReference type="Proteomes" id="UP000228934">
    <property type="component" value="Unassembled WGS sequence"/>
</dbReference>
<dbReference type="EMBL" id="KV924021">
    <property type="protein sequence ID" value="PIO40056.1"/>
    <property type="molecule type" value="Genomic_DNA"/>
</dbReference>
<reference evidence="2" key="1">
    <citation type="journal article" date="2017" name="Nat. Commun.">
        <title>The North American bullfrog draft genome provides insight into hormonal regulation of long noncoding RNA.</title>
        <authorList>
            <person name="Hammond S.A."/>
            <person name="Warren R.L."/>
            <person name="Vandervalk B.P."/>
            <person name="Kucuk E."/>
            <person name="Khan H."/>
            <person name="Gibb E.A."/>
            <person name="Pandoh P."/>
            <person name="Kirk H."/>
            <person name="Zhao Y."/>
            <person name="Jones M."/>
            <person name="Mungall A.J."/>
            <person name="Coope R."/>
            <person name="Pleasance S."/>
            <person name="Moore R.A."/>
            <person name="Holt R.A."/>
            <person name="Round J.M."/>
            <person name="Ohora S."/>
            <person name="Walle B.V."/>
            <person name="Veldhoen N."/>
            <person name="Helbing C.C."/>
            <person name="Birol I."/>
        </authorList>
    </citation>
    <scope>NUCLEOTIDE SEQUENCE [LARGE SCALE GENOMIC DNA]</scope>
</reference>
<proteinExistence type="predicted"/>
<name>A0A2G9SIR5_AQUCT</name>
<evidence type="ECO:0000313" key="2">
    <source>
        <dbReference type="Proteomes" id="UP000228934"/>
    </source>
</evidence>
<sequence length="48" mass="5691">MLFFYYKNSVKIKGKINKKNVFFLKCALSRSHAEANAYVSSTRIWKRC</sequence>
<keyword evidence="2" id="KW-1185">Reference proteome</keyword>
<protein>
    <submittedName>
        <fullName evidence="1">Uncharacterized protein</fullName>
    </submittedName>
</protein>
<organism evidence="1 2">
    <name type="scientific">Aquarana catesbeiana</name>
    <name type="common">American bullfrog</name>
    <name type="synonym">Rana catesbeiana</name>
    <dbReference type="NCBI Taxonomy" id="8400"/>
    <lineage>
        <taxon>Eukaryota</taxon>
        <taxon>Metazoa</taxon>
        <taxon>Chordata</taxon>
        <taxon>Craniata</taxon>
        <taxon>Vertebrata</taxon>
        <taxon>Euteleostomi</taxon>
        <taxon>Amphibia</taxon>
        <taxon>Batrachia</taxon>
        <taxon>Anura</taxon>
        <taxon>Neobatrachia</taxon>
        <taxon>Ranoidea</taxon>
        <taxon>Ranidae</taxon>
        <taxon>Aquarana</taxon>
    </lineage>
</organism>